<dbReference type="AlphaFoldDB" id="A0AAU8JMF7"/>
<dbReference type="PANTHER" id="PTHR43685">
    <property type="entry name" value="GLYCOSYLTRANSFERASE"/>
    <property type="match status" value="1"/>
</dbReference>
<dbReference type="InterPro" id="IPR050834">
    <property type="entry name" value="Glycosyltransf_2"/>
</dbReference>
<dbReference type="EC" id="2.4.-.-" evidence="3"/>
<dbReference type="PANTHER" id="PTHR43685:SF2">
    <property type="entry name" value="GLYCOSYLTRANSFERASE 2-LIKE DOMAIN-CONTAINING PROTEIN"/>
    <property type="match status" value="1"/>
</dbReference>
<reference evidence="3" key="1">
    <citation type="submission" date="2024-07" db="EMBL/GenBank/DDBJ databases">
        <authorList>
            <person name="Kim Y.J."/>
            <person name="Jeong J.Y."/>
        </authorList>
    </citation>
    <scope>NUCLEOTIDE SEQUENCE</scope>
    <source>
        <strain evidence="3">GIHE-MW2</strain>
    </source>
</reference>
<feature type="domain" description="Glycosyltransferase 2-like" evidence="2">
    <location>
        <begin position="15"/>
        <end position="143"/>
    </location>
</feature>
<accession>A0AAU8JMF7</accession>
<dbReference type="CDD" id="cd00761">
    <property type="entry name" value="Glyco_tranf_GTA_type"/>
    <property type="match status" value="1"/>
</dbReference>
<keyword evidence="3" id="KW-0328">Glycosyltransferase</keyword>
<dbReference type="InterPro" id="IPR029044">
    <property type="entry name" value="Nucleotide-diphossugar_trans"/>
</dbReference>
<gene>
    <name evidence="3" type="ORF">ABWT76_002237</name>
</gene>
<sequence>MEASEPNLTYPIKLSVVIPCYNHGEFILEAIASVESCQAKVYEILIINDGSTDPLTQKVLQALSDRGYPVIHQENQGLAIARNHGISLAKGRYILPLDSDNKIRPNYITKAIEILDTQPEVGVVYGNFEFFGGVTGIKKVPEFDINLILRGNYIDACAVFRKTVWEEAGGYDDKIPEQLGYEDWDFWLSVAEKGWHFYHIDQALFDYRLRSNSMVSGCNIPEKRWELFRYISTKHIGLYQTNFAHIFANVEYDHLVERDKREALEAKLEEIQLELDLERSRNCDRLVQLTETQNTLTYCESELQQTKNQLAATQEKLQQLENAYKILLIEKEEIALKQKQTEVNLQGEITRSQNEFSSQLQQAKAQWQSQIAAVEEIKNQQQNQLAQTLSQTEANLAQSQAEIQRLTLELHQAQEMIQAMQTSKFWQLRTNWFRIKQALGLAKT</sequence>
<protein>
    <submittedName>
        <fullName evidence="3">Glycosyltransferase</fullName>
        <ecNumber evidence="3">2.4.-.-</ecNumber>
    </submittedName>
</protein>
<dbReference type="InterPro" id="IPR001173">
    <property type="entry name" value="Glyco_trans_2-like"/>
</dbReference>
<dbReference type="GO" id="GO:0044010">
    <property type="term" value="P:single-species biofilm formation"/>
    <property type="evidence" value="ECO:0007669"/>
    <property type="project" value="TreeGrafter"/>
</dbReference>
<organism evidence="3">
    <name type="scientific">Planktothricoides raciborskii GIHE-MW2</name>
    <dbReference type="NCBI Taxonomy" id="2792601"/>
    <lineage>
        <taxon>Bacteria</taxon>
        <taxon>Bacillati</taxon>
        <taxon>Cyanobacteriota</taxon>
        <taxon>Cyanophyceae</taxon>
        <taxon>Oscillatoriophycideae</taxon>
        <taxon>Oscillatoriales</taxon>
        <taxon>Oscillatoriaceae</taxon>
        <taxon>Planktothricoides</taxon>
    </lineage>
</organism>
<keyword evidence="1" id="KW-0175">Coiled coil</keyword>
<dbReference type="Gene3D" id="3.90.550.10">
    <property type="entry name" value="Spore Coat Polysaccharide Biosynthesis Protein SpsA, Chain A"/>
    <property type="match status" value="1"/>
</dbReference>
<dbReference type="SUPFAM" id="SSF53448">
    <property type="entry name" value="Nucleotide-diphospho-sugar transferases"/>
    <property type="match status" value="1"/>
</dbReference>
<dbReference type="Pfam" id="PF00535">
    <property type="entry name" value="Glycos_transf_2"/>
    <property type="match status" value="1"/>
</dbReference>
<dbReference type="EMBL" id="CP159837">
    <property type="protein sequence ID" value="XCM39324.1"/>
    <property type="molecule type" value="Genomic_DNA"/>
</dbReference>
<feature type="coiled-coil region" evidence="1">
    <location>
        <begin position="254"/>
        <end position="337"/>
    </location>
</feature>
<evidence type="ECO:0000313" key="3">
    <source>
        <dbReference type="EMBL" id="XCM39324.1"/>
    </source>
</evidence>
<evidence type="ECO:0000259" key="2">
    <source>
        <dbReference type="Pfam" id="PF00535"/>
    </source>
</evidence>
<dbReference type="RefSeq" id="WP_054469648.1">
    <property type="nucleotide sequence ID" value="NZ_CP159837.1"/>
</dbReference>
<evidence type="ECO:0000256" key="1">
    <source>
        <dbReference type="SAM" id="Coils"/>
    </source>
</evidence>
<keyword evidence="3" id="KW-0808">Transferase</keyword>
<dbReference type="GO" id="GO:0016757">
    <property type="term" value="F:glycosyltransferase activity"/>
    <property type="evidence" value="ECO:0007669"/>
    <property type="project" value="UniProtKB-KW"/>
</dbReference>
<proteinExistence type="predicted"/>
<name>A0AAU8JMF7_9CYAN</name>
<feature type="coiled-coil region" evidence="1">
    <location>
        <begin position="364"/>
        <end position="423"/>
    </location>
</feature>